<dbReference type="KEGG" id="pprc:PFLCHA0_c51410"/>
<gene>
    <name evidence="1" type="ORF">PFLCHA0_c51410</name>
</gene>
<dbReference type="HOGENOM" id="CLU_3275364_0_0_6"/>
<evidence type="ECO:0000313" key="2">
    <source>
        <dbReference type="Proteomes" id="UP000013940"/>
    </source>
</evidence>
<accession>A0A2C9ETS8</accession>
<dbReference type="EMBL" id="CP003190">
    <property type="protein sequence ID" value="AGL86888.1"/>
    <property type="molecule type" value="Genomic_DNA"/>
</dbReference>
<sequence>MDAHAGEIFIDIVAMNAQPTLVDQVAGVSDLSTAEIIERLR</sequence>
<name>A0A2C9ETS8_PSEPH</name>
<reference evidence="2" key="1">
    <citation type="journal article" date="2014" name="Genome Announc.">
        <title>Full-genome sequence of the plant growth-promoting bacterium Pseudomonas protegens CHA0.</title>
        <authorList>
            <person name="Jousset A."/>
            <person name="Schuldes J."/>
            <person name="Keel C."/>
            <person name="Maurhofer M."/>
            <person name="Daniel R."/>
            <person name="Scheu S."/>
            <person name="Thuermer A."/>
        </authorList>
    </citation>
    <scope>NUCLEOTIDE SEQUENCE [LARGE SCALE GENOMIC DNA]</scope>
    <source>
        <strain evidence="2">DSM 19095 / LMG 27888 / CFBP 6595 / CHA0</strain>
    </source>
</reference>
<dbReference type="AlphaFoldDB" id="A0A2C9ETS8"/>
<evidence type="ECO:0000313" key="1">
    <source>
        <dbReference type="EMBL" id="AGL86888.1"/>
    </source>
</evidence>
<proteinExistence type="predicted"/>
<dbReference type="Proteomes" id="UP000013940">
    <property type="component" value="Chromosome"/>
</dbReference>
<protein>
    <submittedName>
        <fullName evidence="1">Uncharacterized protein</fullName>
    </submittedName>
</protein>
<organism evidence="1 2">
    <name type="scientific">Pseudomonas protegens (strain DSM 19095 / LMG 27888 / CFBP 6595 / CHA0)</name>
    <dbReference type="NCBI Taxonomy" id="1124983"/>
    <lineage>
        <taxon>Bacteria</taxon>
        <taxon>Pseudomonadati</taxon>
        <taxon>Pseudomonadota</taxon>
        <taxon>Gammaproteobacteria</taxon>
        <taxon>Pseudomonadales</taxon>
        <taxon>Pseudomonadaceae</taxon>
        <taxon>Pseudomonas</taxon>
    </lineage>
</organism>